<proteinExistence type="predicted"/>
<feature type="compositionally biased region" description="Gly residues" evidence="1">
    <location>
        <begin position="60"/>
        <end position="69"/>
    </location>
</feature>
<dbReference type="Proteomes" id="UP000287651">
    <property type="component" value="Unassembled WGS sequence"/>
</dbReference>
<evidence type="ECO:0000256" key="1">
    <source>
        <dbReference type="SAM" id="MobiDB-lite"/>
    </source>
</evidence>
<feature type="region of interest" description="Disordered" evidence="1">
    <location>
        <begin position="1"/>
        <end position="69"/>
    </location>
</feature>
<dbReference type="AlphaFoldDB" id="A0A426XMW2"/>
<gene>
    <name evidence="2" type="ORF">B296_00058271</name>
</gene>
<evidence type="ECO:0000313" key="3">
    <source>
        <dbReference type="Proteomes" id="UP000287651"/>
    </source>
</evidence>
<organism evidence="2 3">
    <name type="scientific">Ensete ventricosum</name>
    <name type="common">Abyssinian banana</name>
    <name type="synonym">Musa ensete</name>
    <dbReference type="NCBI Taxonomy" id="4639"/>
    <lineage>
        <taxon>Eukaryota</taxon>
        <taxon>Viridiplantae</taxon>
        <taxon>Streptophyta</taxon>
        <taxon>Embryophyta</taxon>
        <taxon>Tracheophyta</taxon>
        <taxon>Spermatophyta</taxon>
        <taxon>Magnoliopsida</taxon>
        <taxon>Liliopsida</taxon>
        <taxon>Zingiberales</taxon>
        <taxon>Musaceae</taxon>
        <taxon>Ensete</taxon>
    </lineage>
</organism>
<protein>
    <submittedName>
        <fullName evidence="2">Uncharacterized protein</fullName>
    </submittedName>
</protein>
<evidence type="ECO:0000313" key="2">
    <source>
        <dbReference type="EMBL" id="RRT40804.1"/>
    </source>
</evidence>
<comment type="caution">
    <text evidence="2">The sequence shown here is derived from an EMBL/GenBank/DDBJ whole genome shotgun (WGS) entry which is preliminary data.</text>
</comment>
<name>A0A426XMW2_ENSVE</name>
<reference evidence="2 3" key="1">
    <citation type="journal article" date="2014" name="Agronomy (Basel)">
        <title>A Draft Genome Sequence for Ensete ventricosum, the Drought-Tolerant Tree Against Hunger.</title>
        <authorList>
            <person name="Harrison J."/>
            <person name="Moore K.A."/>
            <person name="Paszkiewicz K."/>
            <person name="Jones T."/>
            <person name="Grant M."/>
            <person name="Ambacheew D."/>
            <person name="Muzemil S."/>
            <person name="Studholme D.J."/>
        </authorList>
    </citation>
    <scope>NUCLEOTIDE SEQUENCE [LARGE SCALE GENOMIC DNA]</scope>
</reference>
<feature type="compositionally biased region" description="Acidic residues" evidence="1">
    <location>
        <begin position="32"/>
        <end position="44"/>
    </location>
</feature>
<dbReference type="EMBL" id="AMZH03019088">
    <property type="protein sequence ID" value="RRT40804.1"/>
    <property type="molecule type" value="Genomic_DNA"/>
</dbReference>
<sequence>MSRLLPVPKGEAASTRFSSAGSAAEKAGPMKEEEEEEEEEEEALVGDAKGLSGRLSCGNDGTGDTVGGCGSDGIEVVSVLEVEDLQAHESPVL</sequence>
<accession>A0A426XMW2</accession>